<reference evidence="7 8" key="1">
    <citation type="submission" date="2020-04" db="EMBL/GenBank/DDBJ databases">
        <authorList>
            <person name="Zhang R."/>
            <person name="Schippers A."/>
        </authorList>
    </citation>
    <scope>NUCLEOTIDE SEQUENCE [LARGE SCALE GENOMIC DNA]</scope>
    <source>
        <strain evidence="7 8">DSM 109850</strain>
    </source>
</reference>
<keyword evidence="3" id="KW-0238">DNA-binding</keyword>
<evidence type="ECO:0000256" key="1">
    <source>
        <dbReference type="ARBA" id="ARBA00009277"/>
    </source>
</evidence>
<evidence type="ECO:0000313" key="8">
    <source>
        <dbReference type="Proteomes" id="UP000533476"/>
    </source>
</evidence>
<accession>A0A7Y0Q523</accession>
<feature type="domain" description="Integrase catalytic" evidence="6">
    <location>
        <begin position="121"/>
        <end position="294"/>
    </location>
</feature>
<dbReference type="GO" id="GO:0032196">
    <property type="term" value="P:transposition"/>
    <property type="evidence" value="ECO:0007669"/>
    <property type="project" value="UniProtKB-KW"/>
</dbReference>
<protein>
    <submittedName>
        <fullName evidence="7">IS21 family transposase</fullName>
    </submittedName>
</protein>
<sequence length="486" mass="55994">MKDIQRMVLMFADGYSITDIAAAMNADWKTVKKYVDQEDFSEPFPQTPARASKLDPFKPVIQSWLAEDARVRRKQRHTAERIHQRLQEEYPDTYTLSYSAVQRYVKKVRAERASVQKGTLELDWPPGTAQVDFGTADVYWHRGDPPTTIKYLTVSFPFSNAGVLQYFPGETAECVVHGLQDIWQWMGGVPQRVIFDNATGVGRRMGEVIRYAELFERFQAHYGFEATFCNPEAGHEKGNVEAKVGYLRRTLMVPPPVLEDWASANQRVLPECERLWRRPHYKKGLPMAELFETDRENLRALPVRPFQPVRFTRVRTDGYGKFQLDGKHWYSSAPEWARQELVVQIGAFTVVPYTPDGTPISTHVRQYGDLRTDTIDPRTTLHRLSRNPGAFRNSPLRQWLPDGLVRTLDDYAREDLKGCLRALADLTERFGFEHALQALQEATRHHQISYADITVRATRMAYWEPSEVSPVDLNSYDSLIPEVTHD</sequence>
<evidence type="ECO:0000259" key="5">
    <source>
        <dbReference type="PROSITE" id="PS50531"/>
    </source>
</evidence>
<dbReference type="InterPro" id="IPR017894">
    <property type="entry name" value="HTH_IS21_transposase_type"/>
</dbReference>
<dbReference type="PROSITE" id="PS50531">
    <property type="entry name" value="HTH_IS21"/>
    <property type="match status" value="1"/>
</dbReference>
<evidence type="ECO:0000256" key="4">
    <source>
        <dbReference type="ARBA" id="ARBA00023172"/>
    </source>
</evidence>
<dbReference type="EMBL" id="JABBVZ010000198">
    <property type="protein sequence ID" value="NMP25010.1"/>
    <property type="molecule type" value="Genomic_DNA"/>
</dbReference>
<organism evidence="7 8">
    <name type="scientific">Sulfobacillus harzensis</name>
    <dbReference type="NCBI Taxonomy" id="2729629"/>
    <lineage>
        <taxon>Bacteria</taxon>
        <taxon>Bacillati</taxon>
        <taxon>Bacillota</taxon>
        <taxon>Clostridia</taxon>
        <taxon>Eubacteriales</taxon>
        <taxon>Clostridiales Family XVII. Incertae Sedis</taxon>
        <taxon>Sulfobacillus</taxon>
    </lineage>
</organism>
<comment type="caution">
    <text evidence="7">The sequence shown here is derived from an EMBL/GenBank/DDBJ whole genome shotgun (WGS) entry which is preliminary data.</text>
</comment>
<dbReference type="Gene3D" id="3.30.420.10">
    <property type="entry name" value="Ribonuclease H-like superfamily/Ribonuclease H"/>
    <property type="match status" value="1"/>
</dbReference>
<dbReference type="RefSeq" id="WP_169103213.1">
    <property type="nucleotide sequence ID" value="NZ_JABBVZ010000198.1"/>
</dbReference>
<dbReference type="InterPro" id="IPR012337">
    <property type="entry name" value="RNaseH-like_sf"/>
</dbReference>
<evidence type="ECO:0000259" key="6">
    <source>
        <dbReference type="PROSITE" id="PS50994"/>
    </source>
</evidence>
<dbReference type="AlphaFoldDB" id="A0A7Y0Q523"/>
<dbReference type="GO" id="GO:0003677">
    <property type="term" value="F:DNA binding"/>
    <property type="evidence" value="ECO:0007669"/>
    <property type="project" value="UniProtKB-KW"/>
</dbReference>
<keyword evidence="8" id="KW-1185">Reference proteome</keyword>
<feature type="domain" description="HTH IS21-type" evidence="5">
    <location>
        <begin position="2"/>
        <end position="65"/>
    </location>
</feature>
<proteinExistence type="inferred from homology"/>
<dbReference type="PANTHER" id="PTHR35004:SF7">
    <property type="entry name" value="INTEGRASE PROTEIN"/>
    <property type="match status" value="1"/>
</dbReference>
<dbReference type="PANTHER" id="PTHR35004">
    <property type="entry name" value="TRANSPOSASE RV3428C-RELATED"/>
    <property type="match status" value="1"/>
</dbReference>
<keyword evidence="2" id="KW-0815">Transposition</keyword>
<dbReference type="GO" id="GO:0015074">
    <property type="term" value="P:DNA integration"/>
    <property type="evidence" value="ECO:0007669"/>
    <property type="project" value="InterPro"/>
</dbReference>
<dbReference type="InterPro" id="IPR036397">
    <property type="entry name" value="RNaseH_sf"/>
</dbReference>
<keyword evidence="4" id="KW-0233">DNA recombination</keyword>
<gene>
    <name evidence="7" type="ORF">HIJ39_22140</name>
</gene>
<dbReference type="SUPFAM" id="SSF46689">
    <property type="entry name" value="Homeodomain-like"/>
    <property type="match status" value="1"/>
</dbReference>
<dbReference type="NCBIfam" id="NF033546">
    <property type="entry name" value="transpos_IS21"/>
    <property type="match status" value="1"/>
</dbReference>
<evidence type="ECO:0000256" key="2">
    <source>
        <dbReference type="ARBA" id="ARBA00022578"/>
    </source>
</evidence>
<dbReference type="InterPro" id="IPR009057">
    <property type="entry name" value="Homeodomain-like_sf"/>
</dbReference>
<name>A0A7Y0Q523_9FIRM</name>
<dbReference type="PROSITE" id="PS50994">
    <property type="entry name" value="INTEGRASE"/>
    <property type="match status" value="1"/>
</dbReference>
<dbReference type="InterPro" id="IPR001584">
    <property type="entry name" value="Integrase_cat-core"/>
</dbReference>
<evidence type="ECO:0000313" key="7">
    <source>
        <dbReference type="EMBL" id="NMP25010.1"/>
    </source>
</evidence>
<dbReference type="GO" id="GO:0006310">
    <property type="term" value="P:DNA recombination"/>
    <property type="evidence" value="ECO:0007669"/>
    <property type="project" value="UniProtKB-KW"/>
</dbReference>
<comment type="similarity">
    <text evidence="1">Belongs to the transposase IS21/IS408/IS1162 family.</text>
</comment>
<evidence type="ECO:0000256" key="3">
    <source>
        <dbReference type="ARBA" id="ARBA00023125"/>
    </source>
</evidence>
<dbReference type="SUPFAM" id="SSF53098">
    <property type="entry name" value="Ribonuclease H-like"/>
    <property type="match status" value="1"/>
</dbReference>
<dbReference type="Proteomes" id="UP000533476">
    <property type="component" value="Unassembled WGS sequence"/>
</dbReference>